<dbReference type="Gene3D" id="3.90.1510.10">
    <property type="entry name" value="Glycerate kinase, domain 2"/>
    <property type="match status" value="1"/>
</dbReference>
<dbReference type="GO" id="GO:0016301">
    <property type="term" value="F:kinase activity"/>
    <property type="evidence" value="ECO:0007669"/>
    <property type="project" value="UniProtKB-KW"/>
</dbReference>
<reference evidence="6" key="1">
    <citation type="journal article" date="2019" name="Int. J. Syst. Evol. Microbiol.">
        <title>The Global Catalogue of Microorganisms (GCM) 10K type strain sequencing project: providing services to taxonomists for standard genome sequencing and annotation.</title>
        <authorList>
            <consortium name="The Broad Institute Genomics Platform"/>
            <consortium name="The Broad Institute Genome Sequencing Center for Infectious Disease"/>
            <person name="Wu L."/>
            <person name="Ma J."/>
        </authorList>
    </citation>
    <scope>NUCLEOTIDE SEQUENCE [LARGE SCALE GENOMIC DNA]</scope>
    <source>
        <strain evidence="6">CECT 8288</strain>
    </source>
</reference>
<proteinExistence type="inferred from homology"/>
<evidence type="ECO:0000256" key="1">
    <source>
        <dbReference type="ARBA" id="ARBA00006284"/>
    </source>
</evidence>
<dbReference type="Gene3D" id="3.40.50.10350">
    <property type="entry name" value="Glycerate kinase, domain 1"/>
    <property type="match status" value="1"/>
</dbReference>
<dbReference type="Pfam" id="PF02595">
    <property type="entry name" value="Gly_kinase"/>
    <property type="match status" value="1"/>
</dbReference>
<comment type="similarity">
    <text evidence="1 4">Belongs to the glycerate kinase type-1 family.</text>
</comment>
<name>A0ABV7WQM9_9GAMM</name>
<evidence type="ECO:0000256" key="4">
    <source>
        <dbReference type="PIRNR" id="PIRNR006078"/>
    </source>
</evidence>
<evidence type="ECO:0000313" key="5">
    <source>
        <dbReference type="EMBL" id="MFC3700318.1"/>
    </source>
</evidence>
<keyword evidence="3 4" id="KW-0418">Kinase</keyword>
<dbReference type="InterPro" id="IPR018193">
    <property type="entry name" value="Glyc_kinase_flavodox-like_fold"/>
</dbReference>
<dbReference type="PIRSF" id="PIRSF006078">
    <property type="entry name" value="GlxK"/>
    <property type="match status" value="1"/>
</dbReference>
<dbReference type="RefSeq" id="WP_377362006.1">
    <property type="nucleotide sequence ID" value="NZ_JBHRYN010000004.1"/>
</dbReference>
<evidence type="ECO:0000313" key="6">
    <source>
        <dbReference type="Proteomes" id="UP001595710"/>
    </source>
</evidence>
<dbReference type="PANTHER" id="PTHR21599">
    <property type="entry name" value="GLYCERATE KINASE"/>
    <property type="match status" value="1"/>
</dbReference>
<gene>
    <name evidence="5" type="ORF">ACFOND_01600</name>
</gene>
<protein>
    <submittedName>
        <fullName evidence="5">Glycerate kinase</fullName>
    </submittedName>
</protein>
<dbReference type="EMBL" id="JBHRYN010000004">
    <property type="protein sequence ID" value="MFC3700318.1"/>
    <property type="molecule type" value="Genomic_DNA"/>
</dbReference>
<keyword evidence="6" id="KW-1185">Reference proteome</keyword>
<dbReference type="SUPFAM" id="SSF110738">
    <property type="entry name" value="Glycerate kinase I"/>
    <property type="match status" value="1"/>
</dbReference>
<accession>A0ABV7WQM9</accession>
<dbReference type="NCBIfam" id="TIGR00045">
    <property type="entry name" value="glycerate kinase"/>
    <property type="match status" value="1"/>
</dbReference>
<comment type="caution">
    <text evidence="5">The sequence shown here is derived from an EMBL/GenBank/DDBJ whole genome shotgun (WGS) entry which is preliminary data.</text>
</comment>
<dbReference type="InterPro" id="IPR018197">
    <property type="entry name" value="Glycerate_kinase_RE-like"/>
</dbReference>
<dbReference type="PANTHER" id="PTHR21599:SF0">
    <property type="entry name" value="GLYCERATE KINASE"/>
    <property type="match status" value="1"/>
</dbReference>
<evidence type="ECO:0000256" key="3">
    <source>
        <dbReference type="ARBA" id="ARBA00022777"/>
    </source>
</evidence>
<evidence type="ECO:0000256" key="2">
    <source>
        <dbReference type="ARBA" id="ARBA00022679"/>
    </source>
</evidence>
<dbReference type="InterPro" id="IPR036129">
    <property type="entry name" value="Glycerate_kinase_sf"/>
</dbReference>
<dbReference type="InterPro" id="IPR004381">
    <property type="entry name" value="Glycerate_kinase"/>
</dbReference>
<sequence>MKIVIAPDSYKESLTAYEVAQTIHQAFSQHLPDAEYHLVPMADGGEGTASLLAEACGGEMITIMVQNPLGESVEAQYGLFGDTAVIEMAQASGLHLVKPLQRNPDITCSYGTGELIAHALDQDVSKVIVGLGGSATNDAGLGMLMALGAKFFDQQGDALKRGGASLSKLDSIDTTNLHPKIKNVSWQIACDVDNPLVGPNGASAIFGPQKGATSKQVSHLDDALKHFATKIEQHIGINVSDTPGAGAAGGLGGAFLAFMKGQLKPGIDIVADTLKLSEACLDANIVITGEGRMDGQSLSGKTPVGVARIAKAANAKQVLAIVGSIEEGYEKVYLHNIDVIFNCIPKLEPLDSVLKNGARNLTITSDSIARLIKGIIAG</sequence>
<dbReference type="Proteomes" id="UP001595710">
    <property type="component" value="Unassembled WGS sequence"/>
</dbReference>
<organism evidence="5 6">
    <name type="scientific">Reinekea marina</name>
    <dbReference type="NCBI Taxonomy" id="1310421"/>
    <lineage>
        <taxon>Bacteria</taxon>
        <taxon>Pseudomonadati</taxon>
        <taxon>Pseudomonadota</taxon>
        <taxon>Gammaproteobacteria</taxon>
        <taxon>Oceanospirillales</taxon>
        <taxon>Saccharospirillaceae</taxon>
        <taxon>Reinekea</taxon>
    </lineage>
</organism>
<keyword evidence="2 4" id="KW-0808">Transferase</keyword>